<keyword evidence="2" id="KW-0472">Membrane</keyword>
<dbReference type="EMBL" id="QEAP01000190">
    <property type="protein sequence ID" value="TPX73374.1"/>
    <property type="molecule type" value="Genomic_DNA"/>
</dbReference>
<proteinExistence type="predicted"/>
<gene>
    <name evidence="3" type="ORF">CcCBS67573_g05360</name>
</gene>
<evidence type="ECO:0000313" key="3">
    <source>
        <dbReference type="EMBL" id="TPX73374.1"/>
    </source>
</evidence>
<dbReference type="OrthoDB" id="2189509at2759"/>
<keyword evidence="2" id="KW-1133">Transmembrane helix</keyword>
<accession>A0A507FB03</accession>
<feature type="region of interest" description="Disordered" evidence="1">
    <location>
        <begin position="421"/>
        <end position="453"/>
    </location>
</feature>
<feature type="transmembrane region" description="Helical" evidence="2">
    <location>
        <begin position="561"/>
        <end position="579"/>
    </location>
</feature>
<feature type="compositionally biased region" description="Polar residues" evidence="1">
    <location>
        <begin position="439"/>
        <end position="453"/>
    </location>
</feature>
<name>A0A507FB03_9FUNG</name>
<feature type="transmembrane region" description="Helical" evidence="2">
    <location>
        <begin position="536"/>
        <end position="555"/>
    </location>
</feature>
<feature type="region of interest" description="Disordered" evidence="1">
    <location>
        <begin position="1"/>
        <end position="24"/>
    </location>
</feature>
<evidence type="ECO:0000313" key="4">
    <source>
        <dbReference type="Proteomes" id="UP000320333"/>
    </source>
</evidence>
<evidence type="ECO:0000256" key="1">
    <source>
        <dbReference type="SAM" id="MobiDB-lite"/>
    </source>
</evidence>
<reference evidence="3 4" key="1">
    <citation type="journal article" date="2019" name="Sci. Rep.">
        <title>Comparative genomics of chytrid fungi reveal insights into the obligate biotrophic and pathogenic lifestyle of Synchytrium endobioticum.</title>
        <authorList>
            <person name="van de Vossenberg B.T.L.H."/>
            <person name="Warris S."/>
            <person name="Nguyen H.D.T."/>
            <person name="van Gent-Pelzer M.P.E."/>
            <person name="Joly D.L."/>
            <person name="van de Geest H.C."/>
            <person name="Bonants P.J.M."/>
            <person name="Smith D.S."/>
            <person name="Levesque C.A."/>
            <person name="van der Lee T.A.J."/>
        </authorList>
    </citation>
    <scope>NUCLEOTIDE SEQUENCE [LARGE SCALE GENOMIC DNA]</scope>
    <source>
        <strain evidence="3 4">CBS 675.73</strain>
    </source>
</reference>
<dbReference type="Proteomes" id="UP000320333">
    <property type="component" value="Unassembled WGS sequence"/>
</dbReference>
<dbReference type="STRING" id="246404.A0A507FB03"/>
<keyword evidence="4" id="KW-1185">Reference proteome</keyword>
<evidence type="ECO:0000256" key="2">
    <source>
        <dbReference type="SAM" id="Phobius"/>
    </source>
</evidence>
<comment type="caution">
    <text evidence="3">The sequence shown here is derived from an EMBL/GenBank/DDBJ whole genome shotgun (WGS) entry which is preliminary data.</text>
</comment>
<dbReference type="Pfam" id="PF17010">
    <property type="entry name" value="DUF5092"/>
    <property type="match status" value="1"/>
</dbReference>
<organism evidence="3 4">
    <name type="scientific">Chytriomyces confervae</name>
    <dbReference type="NCBI Taxonomy" id="246404"/>
    <lineage>
        <taxon>Eukaryota</taxon>
        <taxon>Fungi</taxon>
        <taxon>Fungi incertae sedis</taxon>
        <taxon>Chytridiomycota</taxon>
        <taxon>Chytridiomycota incertae sedis</taxon>
        <taxon>Chytridiomycetes</taxon>
        <taxon>Chytridiales</taxon>
        <taxon>Chytriomycetaceae</taxon>
        <taxon>Chytriomyces</taxon>
    </lineage>
</organism>
<keyword evidence="2" id="KW-0812">Transmembrane</keyword>
<dbReference type="InterPro" id="IPR031537">
    <property type="entry name" value="DUF5092"/>
</dbReference>
<sequence length="580" mass="64785">MSYNALPSSDSDADSVDYSTNNNKSTASIPLQKLSIAIPKTSDMSPEISNTATTTNNLKITTPVSLLEITDGRLIQLVGLPPDTQEANPEEEDSPCLRDVRDIELPIKPPMVTMGVDDKGRPIVDVIDSMDEDPFTLDSYEKMIRMHAAKGKDFLLARVTTVDPQDETRFYYSYYSAHHINKVLFRTQPEEGLLHRMKAKNPLNNMVIIGDVHYYVIKALSVNVAIATNRTAHPVSVASSVAQDQNKNIPSPISAEDQILIAIAERLSGKVHRFLKLTGIESSSTSRRLRLMMKPDGLVSSPKAVQRIDGEASLERQNTLEELGADPGTHNSDSSTVLAQLDKFIDFLKGSQDESALPVDYCNDFEVLFTRYQSDINGRNSSQRMLRVSSFVNDFGRNKVLSFEEWLQSFQVENIRQPNNNDCDVDTHHHNGPLKQRKNSSPSTTVIKMDSPASSTPQKLYYLAEYLASDDDFLMKSSVRAIFRENALESDDAVLFTLLSSSSSEDSPRIGEQHPALRNFAYAFESSSGWSVSGKAFRMFLFVYGATSVIVVNFFVPDAYFYIASFSFLFFLCLFFIIVL</sequence>
<dbReference type="AlphaFoldDB" id="A0A507FB03"/>
<protein>
    <submittedName>
        <fullName evidence="3">Uncharacterized protein</fullName>
    </submittedName>
</protein>